<dbReference type="InterPro" id="IPR016697">
    <property type="entry name" value="Aquaporin_11/12"/>
</dbReference>
<organism evidence="7 8">
    <name type="scientific">Ameiurus melas</name>
    <name type="common">Black bullhead</name>
    <name type="synonym">Silurus melas</name>
    <dbReference type="NCBI Taxonomy" id="219545"/>
    <lineage>
        <taxon>Eukaryota</taxon>
        <taxon>Metazoa</taxon>
        <taxon>Chordata</taxon>
        <taxon>Craniata</taxon>
        <taxon>Vertebrata</taxon>
        <taxon>Euteleostomi</taxon>
        <taxon>Actinopterygii</taxon>
        <taxon>Neopterygii</taxon>
        <taxon>Teleostei</taxon>
        <taxon>Ostariophysi</taxon>
        <taxon>Siluriformes</taxon>
        <taxon>Ictaluridae</taxon>
        <taxon>Ameiurus</taxon>
    </lineage>
</organism>
<sequence>MKSAEMAVVAVSLCVLVGIVFLCEIARRATPNLLTGKRRDYGIYAAEIISTIQLCACSHELKLLSEDAPEVALILTYVISVVHALTFRGASGNPTATLERYWRDSLGGACALRRTACQFAAAAAAGLAMRRAWALGLSDLHARHERSGFACASPLANVHLLEAVAVELACAFVVHAVVTFTRGVEEKYRVHAVAAVITTVVYAGGSTTGAVFNPALAFTAQFPCSGSTFAKNGLVYWLGPVLGVACSLLLFNKVVLAFTAKSTTHKDQNLHAVQKKKRK</sequence>
<gene>
    <name evidence="7" type="ORF">AMELA_G00269560</name>
</gene>
<evidence type="ECO:0000313" key="7">
    <source>
        <dbReference type="EMBL" id="KAF4072020.1"/>
    </source>
</evidence>
<dbReference type="InterPro" id="IPR051883">
    <property type="entry name" value="AQP11/12_channel"/>
</dbReference>
<evidence type="ECO:0000256" key="4">
    <source>
        <dbReference type="ARBA" id="ARBA00022989"/>
    </source>
</evidence>
<dbReference type="Gene3D" id="1.20.1080.10">
    <property type="entry name" value="Glycerol uptake facilitator protein"/>
    <property type="match status" value="1"/>
</dbReference>
<evidence type="ECO:0000313" key="8">
    <source>
        <dbReference type="Proteomes" id="UP000593565"/>
    </source>
</evidence>
<dbReference type="AlphaFoldDB" id="A0A7J5ZNE5"/>
<feature type="transmembrane region" description="Helical" evidence="6">
    <location>
        <begin position="234"/>
        <end position="256"/>
    </location>
</feature>
<dbReference type="OrthoDB" id="9894770at2759"/>
<name>A0A7J5ZNE5_AMEME</name>
<dbReference type="PIRSF" id="PIRSF017529">
    <property type="entry name" value="Aquaporin_11/12"/>
    <property type="match status" value="1"/>
</dbReference>
<keyword evidence="8" id="KW-1185">Reference proteome</keyword>
<evidence type="ECO:0000256" key="3">
    <source>
        <dbReference type="ARBA" id="ARBA00022692"/>
    </source>
</evidence>
<evidence type="ECO:0000256" key="2">
    <source>
        <dbReference type="ARBA" id="ARBA00005900"/>
    </source>
</evidence>
<comment type="subcellular location">
    <subcellularLocation>
        <location evidence="1">Membrane</location>
        <topology evidence="1">Multi-pass membrane protein</topology>
    </subcellularLocation>
</comment>
<keyword evidence="4 6" id="KW-1133">Transmembrane helix</keyword>
<evidence type="ECO:0000256" key="6">
    <source>
        <dbReference type="PIRNR" id="PIRNR017529"/>
    </source>
</evidence>
<comment type="caution">
    <text evidence="6">Lacks conserved residue(s) required for the propagation of feature annotation.</text>
</comment>
<protein>
    <recommendedName>
        <fullName evidence="6">Aquaporin</fullName>
    </recommendedName>
</protein>
<proteinExistence type="inferred from homology"/>
<dbReference type="EMBL" id="JAAGNN010000026">
    <property type="protein sequence ID" value="KAF4072020.1"/>
    <property type="molecule type" value="Genomic_DNA"/>
</dbReference>
<keyword evidence="5 6" id="KW-0472">Membrane</keyword>
<dbReference type="Proteomes" id="UP000593565">
    <property type="component" value="Unassembled WGS sequence"/>
</dbReference>
<dbReference type="Pfam" id="PF00230">
    <property type="entry name" value="MIP"/>
    <property type="match status" value="1"/>
</dbReference>
<reference evidence="7 8" key="1">
    <citation type="submission" date="2020-02" db="EMBL/GenBank/DDBJ databases">
        <title>A chromosome-scale genome assembly of the black bullhead catfish (Ameiurus melas).</title>
        <authorList>
            <person name="Wen M."/>
            <person name="Zham M."/>
            <person name="Cabau C."/>
            <person name="Klopp C."/>
            <person name="Donnadieu C."/>
            <person name="Roques C."/>
            <person name="Bouchez O."/>
            <person name="Lampietro C."/>
            <person name="Jouanno E."/>
            <person name="Herpin A."/>
            <person name="Louis A."/>
            <person name="Berthelot C."/>
            <person name="Parey E."/>
            <person name="Roest-Crollius H."/>
            <person name="Braasch I."/>
            <person name="Postlethwait J."/>
            <person name="Robinson-Rechavi M."/>
            <person name="Echchiki A."/>
            <person name="Begum T."/>
            <person name="Montfort J."/>
            <person name="Schartl M."/>
            <person name="Bobe J."/>
            <person name="Guiguen Y."/>
        </authorList>
    </citation>
    <scope>NUCLEOTIDE SEQUENCE [LARGE SCALE GENOMIC DNA]</scope>
    <source>
        <strain evidence="7">M_S1</strain>
        <tissue evidence="7">Blood</tissue>
    </source>
</reference>
<dbReference type="InterPro" id="IPR023271">
    <property type="entry name" value="Aquaporin-like"/>
</dbReference>
<dbReference type="GO" id="GO:0005737">
    <property type="term" value="C:cytoplasm"/>
    <property type="evidence" value="ECO:0007669"/>
    <property type="project" value="TreeGrafter"/>
</dbReference>
<evidence type="ECO:0000256" key="5">
    <source>
        <dbReference type="ARBA" id="ARBA00023136"/>
    </source>
</evidence>
<comment type="caution">
    <text evidence="7">The sequence shown here is derived from an EMBL/GenBank/DDBJ whole genome shotgun (WGS) entry which is preliminary data.</text>
</comment>
<comment type="similarity">
    <text evidence="2">Belongs to the MIP/aquaporin (TC 1.A.8) family. AQP11/AQP12 subfamily.</text>
</comment>
<dbReference type="InterPro" id="IPR000425">
    <property type="entry name" value="MIP"/>
</dbReference>
<evidence type="ECO:0000256" key="1">
    <source>
        <dbReference type="ARBA" id="ARBA00004141"/>
    </source>
</evidence>
<dbReference type="GO" id="GO:0016020">
    <property type="term" value="C:membrane"/>
    <property type="evidence" value="ECO:0007669"/>
    <property type="project" value="UniProtKB-SubCell"/>
</dbReference>
<dbReference type="PANTHER" id="PTHR21191">
    <property type="entry name" value="AQUAPORIN"/>
    <property type="match status" value="1"/>
</dbReference>
<accession>A0A7J5ZNE5</accession>
<dbReference type="SUPFAM" id="SSF81338">
    <property type="entry name" value="Aquaporin-like"/>
    <property type="match status" value="1"/>
</dbReference>
<dbReference type="PANTHER" id="PTHR21191:SF7">
    <property type="entry name" value="AQUAPORIN-11"/>
    <property type="match status" value="1"/>
</dbReference>
<keyword evidence="3 6" id="KW-0812">Transmembrane</keyword>
<dbReference type="GO" id="GO:0015267">
    <property type="term" value="F:channel activity"/>
    <property type="evidence" value="ECO:0007669"/>
    <property type="project" value="InterPro"/>
</dbReference>